<evidence type="ECO:0000313" key="10">
    <source>
        <dbReference type="Proteomes" id="UP000070617"/>
    </source>
</evidence>
<comment type="pathway">
    <text evidence="1">Purine metabolism; 7-cyano-7-deazaguanine biosynthesis.</text>
</comment>
<feature type="active site" description="Proton acceptor" evidence="7">
    <location>
        <position position="40"/>
    </location>
</feature>
<comment type="caution">
    <text evidence="9">The sequence shown here is derived from an EMBL/GenBank/DDBJ whole genome shotgun (WGS) entry which is preliminary data.</text>
</comment>
<evidence type="ECO:0000313" key="9">
    <source>
        <dbReference type="EMBL" id="KXA12538.1"/>
    </source>
</evidence>
<protein>
    <recommendedName>
        <fullName evidence="4">6-carboxy-5,6,7,8-tetrahydropterin synthase</fullName>
        <ecNumber evidence="3">4.1.2.50</ecNumber>
    </recommendedName>
    <alternativeName>
        <fullName evidence="5">Queuosine biosynthesis protein QueD</fullName>
    </alternativeName>
</protein>
<feature type="binding site" evidence="8">
    <location>
        <position position="44"/>
    </location>
    <ligand>
        <name>Zn(2+)</name>
        <dbReference type="ChEBI" id="CHEBI:29105"/>
    </ligand>
</feature>
<dbReference type="EC" id="4.1.2.50" evidence="3"/>
<comment type="cofactor">
    <cofactor evidence="8">
        <name>Zn(2+)</name>
        <dbReference type="ChEBI" id="CHEBI:29105"/>
    </cofactor>
    <text evidence="8">Binds 1 zinc ion per subunit.</text>
</comment>
<dbReference type="NCBIfam" id="TIGR03367">
    <property type="entry name" value="queuosine_QueD"/>
    <property type="match status" value="1"/>
</dbReference>
<feature type="active site" description="Charge relay system" evidence="7">
    <location>
        <position position="88"/>
    </location>
</feature>
<dbReference type="PANTHER" id="PTHR12589">
    <property type="entry name" value="PYRUVOYL TETRAHYDROBIOPTERIN SYNTHASE"/>
    <property type="match status" value="1"/>
</dbReference>
<dbReference type="Proteomes" id="UP000070617">
    <property type="component" value="Unassembled WGS sequence"/>
</dbReference>
<reference evidence="10" key="1">
    <citation type="submission" date="2016-01" db="EMBL/GenBank/DDBJ databases">
        <authorList>
            <person name="Mitreva M."/>
            <person name="Pepin K.H."/>
            <person name="Mihindukulasuriya K.A."/>
            <person name="Fulton R."/>
            <person name="Fronick C."/>
            <person name="O'Laughlin M."/>
            <person name="Miner T."/>
            <person name="Herter B."/>
            <person name="Rosa B.A."/>
            <person name="Cordes M."/>
            <person name="Tomlinson C."/>
            <person name="Wollam A."/>
            <person name="Palsikar V.B."/>
            <person name="Mardis E.R."/>
            <person name="Wilson R.K."/>
        </authorList>
    </citation>
    <scope>NUCLEOTIDE SEQUENCE [LARGE SCALE GENOMIC DNA]</scope>
    <source>
        <strain evidence="10">CMW8396</strain>
    </source>
</reference>
<evidence type="ECO:0000256" key="2">
    <source>
        <dbReference type="ARBA" id="ARBA00008900"/>
    </source>
</evidence>
<dbReference type="SUPFAM" id="SSF55620">
    <property type="entry name" value="Tetrahydrobiopterin biosynthesis enzymes-like"/>
    <property type="match status" value="1"/>
</dbReference>
<dbReference type="EMBL" id="LRPX01000098">
    <property type="protein sequence ID" value="KXA12538.1"/>
    <property type="molecule type" value="Genomic_DNA"/>
</dbReference>
<dbReference type="PATRIC" id="fig|134605.3.peg.1707"/>
<dbReference type="InterPro" id="IPR007115">
    <property type="entry name" value="6-PTP_synth/QueD"/>
</dbReference>
<feature type="active site" description="Charge relay system" evidence="7">
    <location>
        <position position="146"/>
    </location>
</feature>
<dbReference type="PANTHER" id="PTHR12589:SF8">
    <property type="entry name" value="6-CARBOXY-5,6,7,8-TETRAHYDROPTERIN SYNTHASE"/>
    <property type="match status" value="1"/>
</dbReference>
<sequence length="159" mass="18742">MRDRLVVYPYFFIKEKFMYTLSSEASFDSAHFLKDYIGKCRNIHGHRWKVKIEIYAENLQSDGGFRGMVLDFGDIKKELKEITNYFDHAFILEKNSLKPSLFNALVEEGFRLIEVDFRPTAENFSKFFYEHFEKKGFPVLQATVYETPNNCASYSKGVR</sequence>
<dbReference type="Gene3D" id="3.30.479.10">
    <property type="entry name" value="6-pyruvoyl tetrahydropterin synthase/QueD"/>
    <property type="match status" value="1"/>
</dbReference>
<evidence type="ECO:0000256" key="4">
    <source>
        <dbReference type="ARBA" id="ARBA00018141"/>
    </source>
</evidence>
<proteinExistence type="inferred from homology"/>
<dbReference type="STRING" id="134605.HMPREF3206_01726"/>
<name>A0A133N8B7_9FUSO</name>
<dbReference type="UniPathway" id="UPA00391"/>
<dbReference type="PIRSF" id="PIRSF006113">
    <property type="entry name" value="PTP_synth"/>
    <property type="match status" value="1"/>
</dbReference>
<accession>A0A133N8B7</accession>
<organism evidence="9 10">
    <name type="scientific">Fusobacterium equinum</name>
    <dbReference type="NCBI Taxonomy" id="134605"/>
    <lineage>
        <taxon>Bacteria</taxon>
        <taxon>Fusobacteriati</taxon>
        <taxon>Fusobacteriota</taxon>
        <taxon>Fusobacteriia</taxon>
        <taxon>Fusobacteriales</taxon>
        <taxon>Fusobacteriaceae</taxon>
        <taxon>Fusobacterium</taxon>
    </lineage>
</organism>
<comment type="similarity">
    <text evidence="2">Belongs to the PTPS family. QueD subfamily.</text>
</comment>
<dbReference type="AlphaFoldDB" id="A0A133N8B7"/>
<evidence type="ECO:0000256" key="3">
    <source>
        <dbReference type="ARBA" id="ARBA00012982"/>
    </source>
</evidence>
<feature type="binding site" evidence="8">
    <location>
        <position position="31"/>
    </location>
    <ligand>
        <name>Zn(2+)</name>
        <dbReference type="ChEBI" id="CHEBI:29105"/>
    </ligand>
</feature>
<gene>
    <name evidence="9" type="ORF">HMPREF3206_01726</name>
</gene>
<dbReference type="InterPro" id="IPR038418">
    <property type="entry name" value="6-PTP_synth/QueD_sf"/>
</dbReference>
<keyword evidence="10" id="KW-1185">Reference proteome</keyword>
<evidence type="ECO:0000256" key="8">
    <source>
        <dbReference type="PIRSR" id="PIRSR006113-2"/>
    </source>
</evidence>
<dbReference type="GO" id="GO:0046872">
    <property type="term" value="F:metal ion binding"/>
    <property type="evidence" value="ECO:0007669"/>
    <property type="project" value="UniProtKB-KW"/>
</dbReference>
<dbReference type="GO" id="GO:0070497">
    <property type="term" value="F:6-carboxytetrahydropterin synthase activity"/>
    <property type="evidence" value="ECO:0007669"/>
    <property type="project" value="UniProtKB-EC"/>
</dbReference>
<comment type="catalytic activity">
    <reaction evidence="6">
        <text>7,8-dihydroneopterin 3'-triphosphate + H2O = 6-carboxy-5,6,7,8-tetrahydropterin + triphosphate + acetaldehyde + 2 H(+)</text>
        <dbReference type="Rhea" id="RHEA:27966"/>
        <dbReference type="ChEBI" id="CHEBI:15343"/>
        <dbReference type="ChEBI" id="CHEBI:15377"/>
        <dbReference type="ChEBI" id="CHEBI:15378"/>
        <dbReference type="ChEBI" id="CHEBI:18036"/>
        <dbReference type="ChEBI" id="CHEBI:58462"/>
        <dbReference type="ChEBI" id="CHEBI:61032"/>
        <dbReference type="EC" id="4.1.2.50"/>
    </reaction>
</comment>
<feature type="binding site" evidence="8">
    <location>
        <position position="46"/>
    </location>
    <ligand>
        <name>Zn(2+)</name>
        <dbReference type="ChEBI" id="CHEBI:29105"/>
    </ligand>
</feature>
<evidence type="ECO:0000256" key="7">
    <source>
        <dbReference type="PIRSR" id="PIRSR006113-1"/>
    </source>
</evidence>
<keyword evidence="8" id="KW-0862">Zinc</keyword>
<evidence type="ECO:0000256" key="5">
    <source>
        <dbReference type="ARBA" id="ARBA00031449"/>
    </source>
</evidence>
<dbReference type="Pfam" id="PF01242">
    <property type="entry name" value="PTPS"/>
    <property type="match status" value="1"/>
</dbReference>
<evidence type="ECO:0000256" key="1">
    <source>
        <dbReference type="ARBA" id="ARBA00005061"/>
    </source>
</evidence>
<keyword evidence="8" id="KW-0479">Metal-binding</keyword>
<evidence type="ECO:0000256" key="6">
    <source>
        <dbReference type="ARBA" id="ARBA00048807"/>
    </source>
</evidence>